<dbReference type="PANTHER" id="PTHR43861">
    <property type="entry name" value="TRANS-ACONITATE 2-METHYLTRANSFERASE-RELATED"/>
    <property type="match status" value="1"/>
</dbReference>
<reference evidence="1 2" key="1">
    <citation type="journal article" date="2021" name="Sci. Rep.">
        <title>The distribution of antibiotic resistance genes in chicken gut microbiota commensals.</title>
        <authorList>
            <person name="Juricova H."/>
            <person name="Matiasovicova J."/>
            <person name="Kubasova T."/>
            <person name="Cejkova D."/>
            <person name="Rychlik I."/>
        </authorList>
    </citation>
    <scope>NUCLEOTIDE SEQUENCE [LARGE SCALE GENOMIC DNA]</scope>
    <source>
        <strain evidence="1 2">An421</strain>
    </source>
</reference>
<accession>A0AA40ZVD0</accession>
<dbReference type="Pfam" id="PF13489">
    <property type="entry name" value="Methyltransf_23"/>
    <property type="match status" value="1"/>
</dbReference>
<dbReference type="RefSeq" id="WP_204972949.1">
    <property type="nucleotide sequence ID" value="NZ_JAAZTS010000027.1"/>
</dbReference>
<evidence type="ECO:0000313" key="1">
    <source>
        <dbReference type="EMBL" id="MBM6858519.1"/>
    </source>
</evidence>
<evidence type="ECO:0000313" key="2">
    <source>
        <dbReference type="Proteomes" id="UP000698924"/>
    </source>
</evidence>
<keyword evidence="1" id="KW-0489">Methyltransferase</keyword>
<comment type="caution">
    <text evidence="1">The sequence shown here is derived from an EMBL/GenBank/DDBJ whole genome shotgun (WGS) entry which is preliminary data.</text>
</comment>
<dbReference type="EMBL" id="JACJMO010000028">
    <property type="protein sequence ID" value="MBM6858519.1"/>
    <property type="molecule type" value="Genomic_DNA"/>
</dbReference>
<dbReference type="GO" id="GO:0008168">
    <property type="term" value="F:methyltransferase activity"/>
    <property type="evidence" value="ECO:0007669"/>
    <property type="project" value="UniProtKB-KW"/>
</dbReference>
<name>A0AA40ZVD0_9BACT</name>
<dbReference type="Proteomes" id="UP000698924">
    <property type="component" value="Unassembled WGS sequence"/>
</dbReference>
<keyword evidence="2" id="KW-1185">Reference proteome</keyword>
<protein>
    <submittedName>
        <fullName evidence="1">Class I SAM-dependent methyltransferase</fullName>
    </submittedName>
</protein>
<dbReference type="AlphaFoldDB" id="A0AA40ZVD0"/>
<dbReference type="InterPro" id="IPR029063">
    <property type="entry name" value="SAM-dependent_MTases_sf"/>
</dbReference>
<dbReference type="GO" id="GO:0032259">
    <property type="term" value="P:methylation"/>
    <property type="evidence" value="ECO:0007669"/>
    <property type="project" value="UniProtKB-KW"/>
</dbReference>
<dbReference type="PANTHER" id="PTHR43861:SF6">
    <property type="entry name" value="METHYLTRANSFERASE TYPE 11"/>
    <property type="match status" value="1"/>
</dbReference>
<keyword evidence="1" id="KW-0808">Transferase</keyword>
<dbReference type="SUPFAM" id="SSF53335">
    <property type="entry name" value="S-adenosyl-L-methionine-dependent methyltransferases"/>
    <property type="match status" value="1"/>
</dbReference>
<organism evidence="1 2">
    <name type="scientific">Caecibacteroides pullorum</name>
    <dbReference type="NCBI Taxonomy" id="2725562"/>
    <lineage>
        <taxon>Bacteria</taxon>
        <taxon>Pseudomonadati</taxon>
        <taxon>Bacteroidota</taxon>
        <taxon>Bacteroidia</taxon>
        <taxon>Bacteroidales</taxon>
        <taxon>Bacteroidaceae</taxon>
        <taxon>Caecibacteroides</taxon>
    </lineage>
</organism>
<proteinExistence type="predicted"/>
<dbReference type="Gene3D" id="3.40.50.150">
    <property type="entry name" value="Vaccinia Virus protein VP39"/>
    <property type="match status" value="1"/>
</dbReference>
<sequence length="300" mass="34739">MNTLTITTCPLCGGNHLERTLTCVDHYATGEVFHLCRCQDCGFLFTQDFPTEAEIGRYYETPDYISHSDTKKGAMNRIYHWVRHYMLKRKAKLVMRVTHRKDGRLLDIGTGTGYFADTMKRLGWQVEAVEKNASAREFAKAHFGLEVQPETALKDYTSGSFDVITLWHVLEHLEHLDETWETLNTLLTDKGMLLVAVPNCSSYDARKYGAYWAAYDVPRHLWHFTPSTIQQFASKHGFIMSERHPMPFDAFYVSMLSERYMNRSLPFLRGMLTGTVAWFSSLVHKERSSSMIYVFRKKSL</sequence>
<gene>
    <name evidence="1" type="ORF">H6D15_13065</name>
</gene>
<dbReference type="CDD" id="cd02440">
    <property type="entry name" value="AdoMet_MTases"/>
    <property type="match status" value="1"/>
</dbReference>